<dbReference type="Proteomes" id="UP000030764">
    <property type="component" value="Unassembled WGS sequence"/>
</dbReference>
<feature type="transmembrane region" description="Helical" evidence="1">
    <location>
        <begin position="43"/>
        <end position="62"/>
    </location>
</feature>
<sequence length="139" mass="15740">MKVVYTSPVVGCPRIKCFDVETSSFKVVSQLALYRVLFTRRSMIFSLPLFTQYVLSLLAVVLPTADPSDKYDDSGDAALFKHNLYCYDCDNEVQGDICITMNGTLPTTVCDRSWKCKLIEFSGWEVPLQAGSHYYLLQK</sequence>
<evidence type="ECO:0000313" key="2">
    <source>
        <dbReference type="EMBL" id="KFD59039.1"/>
    </source>
</evidence>
<dbReference type="AlphaFoldDB" id="A0A085NUD3"/>
<keyword evidence="1" id="KW-1133">Transmembrane helix</keyword>
<keyword evidence="4" id="KW-1185">Reference proteome</keyword>
<evidence type="ECO:0000313" key="3">
    <source>
        <dbReference type="EMBL" id="KFD73079.1"/>
    </source>
</evidence>
<dbReference type="EMBL" id="KL367475">
    <property type="protein sequence ID" value="KFD73079.1"/>
    <property type="molecule type" value="Genomic_DNA"/>
</dbReference>
<accession>A0A085NUD3</accession>
<dbReference type="EMBL" id="KL363182">
    <property type="protein sequence ID" value="KFD59039.1"/>
    <property type="molecule type" value="Genomic_DNA"/>
</dbReference>
<reference evidence="3 4" key="1">
    <citation type="journal article" date="2014" name="Nat. Genet.">
        <title>Genome and transcriptome of the porcine whipworm Trichuris suis.</title>
        <authorList>
            <person name="Jex A.R."/>
            <person name="Nejsum P."/>
            <person name="Schwarz E.M."/>
            <person name="Hu L."/>
            <person name="Young N.D."/>
            <person name="Hall R.S."/>
            <person name="Korhonen P.K."/>
            <person name="Liao S."/>
            <person name="Thamsborg S."/>
            <person name="Xia J."/>
            <person name="Xu P."/>
            <person name="Wang S."/>
            <person name="Scheerlinck J.P."/>
            <person name="Hofmann A."/>
            <person name="Sternberg P.W."/>
            <person name="Wang J."/>
            <person name="Gasser R.B."/>
        </authorList>
    </citation>
    <scope>NUCLEOTIDE SEQUENCE [LARGE SCALE GENOMIC DNA]</scope>
    <source>
        <strain evidence="3">DCEP-RM93F</strain>
        <strain evidence="2">DCEP-RM93M</strain>
    </source>
</reference>
<proteinExistence type="predicted"/>
<gene>
    <name evidence="2" type="ORF">M513_00202</name>
    <name evidence="3" type="ORF">M514_00202</name>
</gene>
<organism evidence="3">
    <name type="scientific">Trichuris suis</name>
    <name type="common">pig whipworm</name>
    <dbReference type="NCBI Taxonomy" id="68888"/>
    <lineage>
        <taxon>Eukaryota</taxon>
        <taxon>Metazoa</taxon>
        <taxon>Ecdysozoa</taxon>
        <taxon>Nematoda</taxon>
        <taxon>Enoplea</taxon>
        <taxon>Dorylaimia</taxon>
        <taxon>Trichinellida</taxon>
        <taxon>Trichuridae</taxon>
        <taxon>Trichuris</taxon>
    </lineage>
</organism>
<evidence type="ECO:0000256" key="1">
    <source>
        <dbReference type="SAM" id="Phobius"/>
    </source>
</evidence>
<name>A0A085NUD3_9BILA</name>
<keyword evidence="1" id="KW-0472">Membrane</keyword>
<keyword evidence="1" id="KW-0812">Transmembrane</keyword>
<dbReference type="Proteomes" id="UP000030758">
    <property type="component" value="Unassembled WGS sequence"/>
</dbReference>
<evidence type="ECO:0000313" key="4">
    <source>
        <dbReference type="Proteomes" id="UP000030764"/>
    </source>
</evidence>
<protein>
    <submittedName>
        <fullName evidence="3">Uncharacterized protein</fullName>
    </submittedName>
</protein>